<keyword evidence="7" id="KW-1185">Reference proteome</keyword>
<dbReference type="InterPro" id="IPR044917">
    <property type="entry name" value="PRIMPOL"/>
</dbReference>
<evidence type="ECO:0000256" key="4">
    <source>
        <dbReference type="ARBA" id="ARBA00047303"/>
    </source>
</evidence>
<evidence type="ECO:0000256" key="1">
    <source>
        <dbReference type="ARBA" id="ARBA00026139"/>
    </source>
</evidence>
<evidence type="ECO:0000313" key="6">
    <source>
        <dbReference type="EnsemblProtists" id="EOD03695"/>
    </source>
</evidence>
<feature type="region of interest" description="Disordered" evidence="5">
    <location>
        <begin position="252"/>
        <end position="283"/>
    </location>
</feature>
<evidence type="ECO:0000256" key="2">
    <source>
        <dbReference type="ARBA" id="ARBA00044677"/>
    </source>
</evidence>
<name>A0A0D3HXG0_EMIH1</name>
<dbReference type="HOGENOM" id="CLU_350742_0_0_1"/>
<dbReference type="GeneID" id="17249872"/>
<dbReference type="GO" id="GO:0006264">
    <property type="term" value="P:mitochondrial DNA replication"/>
    <property type="evidence" value="ECO:0007669"/>
    <property type="project" value="TreeGrafter"/>
</dbReference>
<proteinExistence type="predicted"/>
<dbReference type="RefSeq" id="XP_005756124.1">
    <property type="nucleotide sequence ID" value="XM_005756067.1"/>
</dbReference>
<dbReference type="GO" id="GO:0031297">
    <property type="term" value="P:replication fork processing"/>
    <property type="evidence" value="ECO:0007669"/>
    <property type="project" value="TreeGrafter"/>
</dbReference>
<comment type="catalytic activity">
    <reaction evidence="2">
        <text>ssDNA + n NTP = ssDNA/pppN(pN)n-1 hybrid + (n-1) diphosphate.</text>
        <dbReference type="EC" id="2.7.7.102"/>
    </reaction>
</comment>
<dbReference type="GO" id="GO:0005634">
    <property type="term" value="C:nucleus"/>
    <property type="evidence" value="ECO:0007669"/>
    <property type="project" value="TreeGrafter"/>
</dbReference>
<sequence>MENLGPNLDPEEAALALRRAQVKLAAGDLDGAKRFAEKSERMNPTNAAQALLKSLDDLIEFRPGTKWAKAVERILEASDHYAVLGLTPEAVSADPSAPKQKYKRLALEPQSVERLQLWLGGGQFLHPLCDPPALERELRYLLPMATIVAVAPKGLNRCFEAFIEGPRVLQDAAAAFADGGLPFCQVSLHNDWYCPCGGADQLSRGASGGEDRLSFCDLCPACGLGHPYPQIGPGSGARPQLESIAAAAAEVQPRQQLAARRKQRAQPSPQRQAPPPASSDPADMWAEAARGSSASIHKRLDACRSEIKEDRSGASRAWAFDLPSRGGGAPKAYVAASAPVFAALYEGLPPASRNAYEVIDAALPCWVYFDLEFVRSATLNLAVDGERLSTLVVDTAIAILEEALSEAEQAVELHGADAALARRAVAEGRLEVEVVALDSHRVDKWSRHAILRPHLLLPSGARVPLLLASQEQAGRVAKAVIARLGQQLDVDRRGGGGVACFVDKSVYSCNRAFRLVGSSKLGSTAVLTLSDGATSLPGLLGSRPSSLPLSAQLRLSLVNPELAPCAAAGGALADGPRAWATLELPRDAPAAPRRPPASLPAGGGAGSRDGGGGGGGSRDGGGGGGGGGSRDGGGGGRNADGASLKEWCAKYDQVTDAPLRDWPKVPHPFLESTRKGKGAPPSPLDKVAAWAAAKFASWPGAAPGCSVEMWTYVRAGNPSERLLHLTARGTRFCFHKGAAHMSNKTMITVDLQSGVAWQRCWDVECMQAGICCGQIKARYCLGNLGLDGIAMPTPDELAAFERD</sequence>
<dbReference type="EC" id="2.7.7.102" evidence="3"/>
<dbReference type="GO" id="GO:0003682">
    <property type="term" value="F:chromatin binding"/>
    <property type="evidence" value="ECO:0007669"/>
    <property type="project" value="TreeGrafter"/>
</dbReference>
<organism evidence="6 7">
    <name type="scientific">Emiliania huxleyi (strain CCMP1516)</name>
    <dbReference type="NCBI Taxonomy" id="280463"/>
    <lineage>
        <taxon>Eukaryota</taxon>
        <taxon>Haptista</taxon>
        <taxon>Haptophyta</taxon>
        <taxon>Prymnesiophyceae</taxon>
        <taxon>Isochrysidales</taxon>
        <taxon>Noelaerhabdaceae</taxon>
        <taxon>Emiliania</taxon>
    </lineage>
</organism>
<reference evidence="7" key="1">
    <citation type="journal article" date="2013" name="Nature">
        <title>Pan genome of the phytoplankton Emiliania underpins its global distribution.</title>
        <authorList>
            <person name="Read B.A."/>
            <person name="Kegel J."/>
            <person name="Klute M.J."/>
            <person name="Kuo A."/>
            <person name="Lefebvre S.C."/>
            <person name="Maumus F."/>
            <person name="Mayer C."/>
            <person name="Miller J."/>
            <person name="Monier A."/>
            <person name="Salamov A."/>
            <person name="Young J."/>
            <person name="Aguilar M."/>
            <person name="Claverie J.M."/>
            <person name="Frickenhaus S."/>
            <person name="Gonzalez K."/>
            <person name="Herman E.K."/>
            <person name="Lin Y.C."/>
            <person name="Napier J."/>
            <person name="Ogata H."/>
            <person name="Sarno A.F."/>
            <person name="Shmutz J."/>
            <person name="Schroeder D."/>
            <person name="de Vargas C."/>
            <person name="Verret F."/>
            <person name="von Dassow P."/>
            <person name="Valentin K."/>
            <person name="Van de Peer Y."/>
            <person name="Wheeler G."/>
            <person name="Dacks J.B."/>
            <person name="Delwiche C.F."/>
            <person name="Dyhrman S.T."/>
            <person name="Glockner G."/>
            <person name="John U."/>
            <person name="Richards T."/>
            <person name="Worden A.Z."/>
            <person name="Zhang X."/>
            <person name="Grigoriev I.V."/>
            <person name="Allen A.E."/>
            <person name="Bidle K."/>
            <person name="Borodovsky M."/>
            <person name="Bowler C."/>
            <person name="Brownlee C."/>
            <person name="Cock J.M."/>
            <person name="Elias M."/>
            <person name="Gladyshev V.N."/>
            <person name="Groth M."/>
            <person name="Guda C."/>
            <person name="Hadaegh A."/>
            <person name="Iglesias-Rodriguez M.D."/>
            <person name="Jenkins J."/>
            <person name="Jones B.M."/>
            <person name="Lawson T."/>
            <person name="Leese F."/>
            <person name="Lindquist E."/>
            <person name="Lobanov A."/>
            <person name="Lomsadze A."/>
            <person name="Malik S.B."/>
            <person name="Marsh M.E."/>
            <person name="Mackinder L."/>
            <person name="Mock T."/>
            <person name="Mueller-Roeber B."/>
            <person name="Pagarete A."/>
            <person name="Parker M."/>
            <person name="Probert I."/>
            <person name="Quesneville H."/>
            <person name="Raines C."/>
            <person name="Rensing S.A."/>
            <person name="Riano-Pachon D.M."/>
            <person name="Richier S."/>
            <person name="Rokitta S."/>
            <person name="Shiraiwa Y."/>
            <person name="Soanes D.M."/>
            <person name="van der Giezen M."/>
            <person name="Wahlund T.M."/>
            <person name="Williams B."/>
            <person name="Wilson W."/>
            <person name="Wolfe G."/>
            <person name="Wurch L.L."/>
        </authorList>
    </citation>
    <scope>NUCLEOTIDE SEQUENCE</scope>
</reference>
<evidence type="ECO:0000256" key="3">
    <source>
        <dbReference type="ARBA" id="ARBA00044768"/>
    </source>
</evidence>
<dbReference type="KEGG" id="ehx:EMIHUDRAFT_108087"/>
<dbReference type="GO" id="GO:0003887">
    <property type="term" value="F:DNA-directed DNA polymerase activity"/>
    <property type="evidence" value="ECO:0007669"/>
    <property type="project" value="UniProtKB-EC"/>
</dbReference>
<protein>
    <recommendedName>
        <fullName evidence="1">DNA-directed primase/polymerase protein</fullName>
        <ecNumber evidence="3">2.7.7.102</ecNumber>
    </recommendedName>
</protein>
<dbReference type="PANTHER" id="PTHR31399:SF0">
    <property type="entry name" value="DNA-DIRECTED PRIMASE_POLYMERASE PROTEIN"/>
    <property type="match status" value="1"/>
</dbReference>
<accession>A0A0D3HXG0</accession>
<reference evidence="6" key="2">
    <citation type="submission" date="2024-10" db="UniProtKB">
        <authorList>
            <consortium name="EnsemblProtists"/>
        </authorList>
    </citation>
    <scope>IDENTIFICATION</scope>
</reference>
<dbReference type="PANTHER" id="PTHR31399">
    <property type="entry name" value="DNA-DIRECTED PRIMASE / POLYMERASE PROTEIN"/>
    <property type="match status" value="1"/>
</dbReference>
<dbReference type="Proteomes" id="UP000013827">
    <property type="component" value="Unassembled WGS sequence"/>
</dbReference>
<evidence type="ECO:0000256" key="5">
    <source>
        <dbReference type="SAM" id="MobiDB-lite"/>
    </source>
</evidence>
<dbReference type="AlphaFoldDB" id="A0A0D3HXG0"/>
<dbReference type="GO" id="GO:0005759">
    <property type="term" value="C:mitochondrial matrix"/>
    <property type="evidence" value="ECO:0007669"/>
    <property type="project" value="TreeGrafter"/>
</dbReference>
<feature type="region of interest" description="Disordered" evidence="5">
    <location>
        <begin position="586"/>
        <end position="639"/>
    </location>
</feature>
<evidence type="ECO:0000313" key="7">
    <source>
        <dbReference type="Proteomes" id="UP000013827"/>
    </source>
</evidence>
<comment type="catalytic activity">
    <reaction evidence="4">
        <text>DNA(n) + a 2'-deoxyribonucleoside 5'-triphosphate = DNA(n+1) + diphosphate</text>
        <dbReference type="Rhea" id="RHEA:22508"/>
        <dbReference type="Rhea" id="RHEA-COMP:17339"/>
        <dbReference type="Rhea" id="RHEA-COMP:17340"/>
        <dbReference type="ChEBI" id="CHEBI:33019"/>
        <dbReference type="ChEBI" id="CHEBI:61560"/>
        <dbReference type="ChEBI" id="CHEBI:173112"/>
        <dbReference type="EC" id="2.7.7.7"/>
    </reaction>
    <physiologicalReaction direction="left-to-right" evidence="4">
        <dbReference type="Rhea" id="RHEA:22509"/>
    </physiologicalReaction>
</comment>
<feature type="compositionally biased region" description="Gly residues" evidence="5">
    <location>
        <begin position="601"/>
        <end position="638"/>
    </location>
</feature>
<dbReference type="PaxDb" id="2903-EOD03695"/>
<dbReference type="EnsemblProtists" id="EOD03695">
    <property type="protein sequence ID" value="EOD03695"/>
    <property type="gene ID" value="EMIHUDRAFT_108087"/>
</dbReference>
<dbReference type="GO" id="GO:0042276">
    <property type="term" value="P:error-prone translesion synthesis"/>
    <property type="evidence" value="ECO:0007669"/>
    <property type="project" value="InterPro"/>
</dbReference>
<dbReference type="GO" id="GO:0009411">
    <property type="term" value="P:response to UV"/>
    <property type="evidence" value="ECO:0007669"/>
    <property type="project" value="TreeGrafter"/>
</dbReference>